<sequence length="66" mass="6765">MRIRTMTGLAVAGAAAVTAVAGGAAYAGTRADPEPVVQIVTEREPADRDCPRGTATTIPTVPQEAW</sequence>
<organism evidence="3 4">
    <name type="scientific">Micromonospora rosaria</name>
    <dbReference type="NCBI Taxonomy" id="47874"/>
    <lineage>
        <taxon>Bacteria</taxon>
        <taxon>Bacillati</taxon>
        <taxon>Actinomycetota</taxon>
        <taxon>Actinomycetes</taxon>
        <taxon>Micromonosporales</taxon>
        <taxon>Micromonosporaceae</taxon>
        <taxon>Micromonospora</taxon>
    </lineage>
</organism>
<evidence type="ECO:0000256" key="1">
    <source>
        <dbReference type="SAM" id="MobiDB-lite"/>
    </source>
</evidence>
<keyword evidence="4" id="KW-1185">Reference proteome</keyword>
<feature type="chain" id="PRO_5007478250" evidence="2">
    <location>
        <begin position="28"/>
        <end position="66"/>
    </location>
</feature>
<keyword evidence="2" id="KW-0732">Signal</keyword>
<evidence type="ECO:0000256" key="2">
    <source>
        <dbReference type="SAM" id="SignalP"/>
    </source>
</evidence>
<gene>
    <name evidence="3" type="ORF">AWW66_17265</name>
</gene>
<feature type="signal peptide" evidence="2">
    <location>
        <begin position="1"/>
        <end position="27"/>
    </location>
</feature>
<dbReference type="Proteomes" id="UP000070620">
    <property type="component" value="Unassembled WGS sequence"/>
</dbReference>
<proteinExistence type="predicted"/>
<accession>A0A136PQQ1</accession>
<protein>
    <submittedName>
        <fullName evidence="3">Uncharacterized protein</fullName>
    </submittedName>
</protein>
<feature type="region of interest" description="Disordered" evidence="1">
    <location>
        <begin position="44"/>
        <end position="66"/>
    </location>
</feature>
<evidence type="ECO:0000313" key="3">
    <source>
        <dbReference type="EMBL" id="KXK60753.1"/>
    </source>
</evidence>
<name>A0A136PQQ1_9ACTN</name>
<evidence type="ECO:0000313" key="4">
    <source>
        <dbReference type="Proteomes" id="UP000070620"/>
    </source>
</evidence>
<dbReference type="AlphaFoldDB" id="A0A136PQQ1"/>
<dbReference type="EMBL" id="LRQV01000060">
    <property type="protein sequence ID" value="KXK60753.1"/>
    <property type="molecule type" value="Genomic_DNA"/>
</dbReference>
<reference evidence="3 4" key="1">
    <citation type="submission" date="2016-01" db="EMBL/GenBank/DDBJ databases">
        <title>Whole genome sequence and analysis of Micromonospora rosaria DSM 803, which can produce antibacterial substance rosamicin.</title>
        <authorList>
            <person name="Yang H."/>
            <person name="He X."/>
            <person name="Zhu D."/>
        </authorList>
    </citation>
    <scope>NUCLEOTIDE SEQUENCE [LARGE SCALE GENOMIC DNA]</scope>
    <source>
        <strain evidence="3 4">DSM 803</strain>
    </source>
</reference>
<comment type="caution">
    <text evidence="3">The sequence shown here is derived from an EMBL/GenBank/DDBJ whole genome shotgun (WGS) entry which is preliminary data.</text>
</comment>
<dbReference type="RefSeq" id="WP_067367183.1">
    <property type="nucleotide sequence ID" value="NZ_JBIUBN010000002.1"/>
</dbReference>